<dbReference type="EMBL" id="CP033897">
    <property type="protein sequence ID" value="AZA10641.1"/>
    <property type="molecule type" value="Genomic_DNA"/>
</dbReference>
<evidence type="ECO:0000256" key="1">
    <source>
        <dbReference type="SAM" id="MobiDB-lite"/>
    </source>
</evidence>
<keyword evidence="2" id="KW-0472">Membrane</keyword>
<gene>
    <name evidence="4" type="ORF">CGERO_01535</name>
</gene>
<keyword evidence="2" id="KW-1133">Transmembrane helix</keyword>
<evidence type="ECO:0000313" key="5">
    <source>
        <dbReference type="Proteomes" id="UP000271587"/>
    </source>
</evidence>
<dbReference type="AlphaFoldDB" id="A0A3G6IXZ3"/>
<feature type="compositionally biased region" description="Low complexity" evidence="1">
    <location>
        <begin position="62"/>
        <end position="77"/>
    </location>
</feature>
<dbReference type="Proteomes" id="UP000271587">
    <property type="component" value="Chromosome"/>
</dbReference>
<evidence type="ECO:0000313" key="4">
    <source>
        <dbReference type="EMBL" id="AZA10641.1"/>
    </source>
</evidence>
<dbReference type="InterPro" id="IPR027381">
    <property type="entry name" value="LytR/CpsA/Psr_C"/>
</dbReference>
<feature type="domain" description="LytR/CpsA/Psr regulator C-terminal" evidence="3">
    <location>
        <begin position="94"/>
        <end position="182"/>
    </location>
</feature>
<evidence type="ECO:0000259" key="3">
    <source>
        <dbReference type="Pfam" id="PF13399"/>
    </source>
</evidence>
<name>A0A3G6IXZ3_9CORY</name>
<sequence length="184" mass="19152">MTEQPENTGGAHRLEESTSAQRSLPLRGLAMILIAVAVLLVGWGIYASKKDSEPVASTSIAESPTQTQTQAETPPQSETEEQSPVPPAAPPVETVKVLNNSTVQGMAATVADKLAAEGWKKGEVGNYADAVVPQNTVYFDSANPNAEQAARKLADRVGGVAQAGQPAGTEDPNVLVLVLAKDIP</sequence>
<protein>
    <recommendedName>
        <fullName evidence="3">LytR/CpsA/Psr regulator C-terminal domain-containing protein</fullName>
    </recommendedName>
</protein>
<reference evidence="4 5" key="1">
    <citation type="submission" date="2018-11" db="EMBL/GenBank/DDBJ databases">
        <authorList>
            <person name="Kleinhagauer T."/>
            <person name="Glaeser S.P."/>
            <person name="Spergser J."/>
            <person name="Ruckert C."/>
            <person name="Kaempfer P."/>
            <person name="Busse H.-J."/>
        </authorList>
    </citation>
    <scope>NUCLEOTIDE SEQUENCE [LARGE SCALE GENOMIC DNA]</scope>
    <source>
        <strain evidence="4 5">W8</strain>
    </source>
</reference>
<feature type="transmembrane region" description="Helical" evidence="2">
    <location>
        <begin position="24"/>
        <end position="46"/>
    </location>
</feature>
<keyword evidence="5" id="KW-1185">Reference proteome</keyword>
<evidence type="ECO:0000256" key="2">
    <source>
        <dbReference type="SAM" id="Phobius"/>
    </source>
</evidence>
<dbReference type="Pfam" id="PF13399">
    <property type="entry name" value="LytR_C"/>
    <property type="match status" value="1"/>
</dbReference>
<proteinExistence type="predicted"/>
<keyword evidence="2" id="KW-0812">Transmembrane</keyword>
<dbReference type="Gene3D" id="3.30.70.2390">
    <property type="match status" value="1"/>
</dbReference>
<dbReference type="RefSeq" id="WP_245998853.1">
    <property type="nucleotide sequence ID" value="NZ_JBHSSQ010000003.1"/>
</dbReference>
<feature type="region of interest" description="Disordered" evidence="1">
    <location>
        <begin position="56"/>
        <end position="92"/>
    </location>
</feature>
<accession>A0A3G6IXZ3</accession>
<feature type="region of interest" description="Disordered" evidence="1">
    <location>
        <begin position="1"/>
        <end position="20"/>
    </location>
</feature>
<dbReference type="KEGG" id="cgk:CGERO_01535"/>
<organism evidence="4 5">
    <name type="scientific">Corynebacterium gerontici</name>
    <dbReference type="NCBI Taxonomy" id="2079234"/>
    <lineage>
        <taxon>Bacteria</taxon>
        <taxon>Bacillati</taxon>
        <taxon>Actinomycetota</taxon>
        <taxon>Actinomycetes</taxon>
        <taxon>Mycobacteriales</taxon>
        <taxon>Corynebacteriaceae</taxon>
        <taxon>Corynebacterium</taxon>
    </lineage>
</organism>